<dbReference type="OrthoDB" id="6419934at2759"/>
<dbReference type="InterPro" id="IPR001496">
    <property type="entry name" value="SOCS_box"/>
</dbReference>
<comment type="caution">
    <text evidence="2">The sequence shown here is derived from an EMBL/GenBank/DDBJ whole genome shotgun (WGS) entry which is preliminary data.</text>
</comment>
<accession>A0A4Y2W8V3</accession>
<dbReference type="AlphaFoldDB" id="A0A4Y2W8V3"/>
<dbReference type="EMBL" id="BGPR01057856">
    <property type="protein sequence ID" value="GBO34093.1"/>
    <property type="molecule type" value="Genomic_DNA"/>
</dbReference>
<dbReference type="SMART" id="SM00969">
    <property type="entry name" value="SOCS_box"/>
    <property type="match status" value="1"/>
</dbReference>
<feature type="domain" description="SOCS box" evidence="1">
    <location>
        <begin position="97"/>
        <end position="139"/>
    </location>
</feature>
<sequence length="161" mass="19216">METWMKPERIYLLLQMFWFLRNGSRRRYIIYFRRPEKRPLAAATECLRLIWSSIPSPLLSFREVYLSLEGALSHDERAQLYCCYAVIVGGFHLRVRPRSLKHLSRTAVRSIMWKNGHYLPDGIRNAGLPKELQEYLNLGCDRDPFEKVDYEVHNMRNGFHR</sequence>
<keyword evidence="3" id="KW-1185">Reference proteome</keyword>
<evidence type="ECO:0000313" key="2">
    <source>
        <dbReference type="EMBL" id="GBO34093.1"/>
    </source>
</evidence>
<protein>
    <recommendedName>
        <fullName evidence="1">SOCS box domain-containing protein</fullName>
    </recommendedName>
</protein>
<gene>
    <name evidence="2" type="ORF">AVEN_186360_1</name>
</gene>
<proteinExistence type="predicted"/>
<evidence type="ECO:0000313" key="3">
    <source>
        <dbReference type="Proteomes" id="UP000499080"/>
    </source>
</evidence>
<reference evidence="2 3" key="1">
    <citation type="journal article" date="2019" name="Sci. Rep.">
        <title>Orb-weaving spider Araneus ventricosus genome elucidates the spidroin gene catalogue.</title>
        <authorList>
            <person name="Kono N."/>
            <person name="Nakamura H."/>
            <person name="Ohtoshi R."/>
            <person name="Moran D.A.P."/>
            <person name="Shinohara A."/>
            <person name="Yoshida Y."/>
            <person name="Fujiwara M."/>
            <person name="Mori M."/>
            <person name="Tomita M."/>
            <person name="Arakawa K."/>
        </authorList>
    </citation>
    <scope>NUCLEOTIDE SEQUENCE [LARGE SCALE GENOMIC DNA]</scope>
</reference>
<dbReference type="Proteomes" id="UP000499080">
    <property type="component" value="Unassembled WGS sequence"/>
</dbReference>
<organism evidence="2 3">
    <name type="scientific">Araneus ventricosus</name>
    <name type="common">Orbweaver spider</name>
    <name type="synonym">Epeira ventricosa</name>
    <dbReference type="NCBI Taxonomy" id="182803"/>
    <lineage>
        <taxon>Eukaryota</taxon>
        <taxon>Metazoa</taxon>
        <taxon>Ecdysozoa</taxon>
        <taxon>Arthropoda</taxon>
        <taxon>Chelicerata</taxon>
        <taxon>Arachnida</taxon>
        <taxon>Araneae</taxon>
        <taxon>Araneomorphae</taxon>
        <taxon>Entelegynae</taxon>
        <taxon>Araneoidea</taxon>
        <taxon>Araneidae</taxon>
        <taxon>Araneus</taxon>
    </lineage>
</organism>
<dbReference type="Pfam" id="PF07525">
    <property type="entry name" value="SOCS_box"/>
    <property type="match status" value="1"/>
</dbReference>
<dbReference type="InterPro" id="IPR036036">
    <property type="entry name" value="SOCS_box-like_dom_sf"/>
</dbReference>
<dbReference type="SUPFAM" id="SSF158235">
    <property type="entry name" value="SOCS box-like"/>
    <property type="match status" value="1"/>
</dbReference>
<evidence type="ECO:0000259" key="1">
    <source>
        <dbReference type="SMART" id="SM00969"/>
    </source>
</evidence>
<name>A0A4Y2W8V3_ARAVE</name>
<dbReference type="GO" id="GO:0035556">
    <property type="term" value="P:intracellular signal transduction"/>
    <property type="evidence" value="ECO:0007669"/>
    <property type="project" value="InterPro"/>
</dbReference>